<keyword evidence="6 9" id="KW-0812">Transmembrane</keyword>
<keyword evidence="8 9" id="KW-0472">Membrane</keyword>
<dbReference type="GO" id="GO:0048472">
    <property type="term" value="F:threonine-phosphate decarboxylase activity"/>
    <property type="evidence" value="ECO:0007669"/>
    <property type="project" value="InterPro"/>
</dbReference>
<dbReference type="OrthoDB" id="9811967at2"/>
<keyword evidence="11" id="KW-1185">Reference proteome</keyword>
<protein>
    <recommendedName>
        <fullName evidence="9">Cobalamin biosynthesis protein CobD</fullName>
    </recommendedName>
</protein>
<name>A0A3S3WHZ2_9RHOB</name>
<comment type="caution">
    <text evidence="9">Lacks conserved residue(s) required for the propagation of feature annotation.</text>
</comment>
<comment type="function">
    <text evidence="9">Converts cobyric acid to cobinamide by the addition of aminopropanol on the F carboxylic group.</text>
</comment>
<dbReference type="AlphaFoldDB" id="A0A3S3WHZ2"/>
<dbReference type="Proteomes" id="UP000287168">
    <property type="component" value="Unassembled WGS sequence"/>
</dbReference>
<comment type="pathway">
    <text evidence="2 9">Cofactor biosynthesis; adenosylcobalamin biosynthesis.</text>
</comment>
<dbReference type="GO" id="GO:0015420">
    <property type="term" value="F:ABC-type vitamin B12 transporter activity"/>
    <property type="evidence" value="ECO:0007669"/>
    <property type="project" value="UniProtKB-UniRule"/>
</dbReference>
<dbReference type="GO" id="GO:0005886">
    <property type="term" value="C:plasma membrane"/>
    <property type="evidence" value="ECO:0007669"/>
    <property type="project" value="UniProtKB-SubCell"/>
</dbReference>
<dbReference type="RefSeq" id="WP_128490357.1">
    <property type="nucleotide sequence ID" value="NZ_JBHRVN010000006.1"/>
</dbReference>
<comment type="similarity">
    <text evidence="3 9">Belongs to the CobD/CbiB family.</text>
</comment>
<feature type="transmembrane region" description="Helical" evidence="9">
    <location>
        <begin position="61"/>
        <end position="81"/>
    </location>
</feature>
<accession>A0A3S3WHZ2</accession>
<keyword evidence="5 9" id="KW-0169">Cobalamin biosynthesis</keyword>
<dbReference type="PANTHER" id="PTHR34308">
    <property type="entry name" value="COBALAMIN BIOSYNTHESIS PROTEIN CBIB"/>
    <property type="match status" value="1"/>
</dbReference>
<dbReference type="NCBIfam" id="TIGR00380">
    <property type="entry name" value="cobal_cbiB"/>
    <property type="match status" value="1"/>
</dbReference>
<evidence type="ECO:0000256" key="9">
    <source>
        <dbReference type="HAMAP-Rule" id="MF_00024"/>
    </source>
</evidence>
<evidence type="ECO:0000256" key="4">
    <source>
        <dbReference type="ARBA" id="ARBA00022475"/>
    </source>
</evidence>
<keyword evidence="4 9" id="KW-1003">Cell membrane</keyword>
<evidence type="ECO:0000256" key="5">
    <source>
        <dbReference type="ARBA" id="ARBA00022573"/>
    </source>
</evidence>
<dbReference type="UniPathway" id="UPA00148"/>
<proteinExistence type="inferred from homology"/>
<evidence type="ECO:0000256" key="8">
    <source>
        <dbReference type="ARBA" id="ARBA00023136"/>
    </source>
</evidence>
<feature type="transmembrane region" description="Helical" evidence="9">
    <location>
        <begin position="304"/>
        <end position="321"/>
    </location>
</feature>
<dbReference type="HAMAP" id="MF_00024">
    <property type="entry name" value="CobD_CbiB"/>
    <property type="match status" value="1"/>
</dbReference>
<evidence type="ECO:0000313" key="10">
    <source>
        <dbReference type="EMBL" id="RWY38832.1"/>
    </source>
</evidence>
<evidence type="ECO:0000256" key="2">
    <source>
        <dbReference type="ARBA" id="ARBA00004953"/>
    </source>
</evidence>
<sequence length="322" mass="34227">MSEIAESLLGLLLGFSLDLLLGWPVWLYRRIGHPVGWLAAPVTLLEARLNKPAFSNARRFVSGAVLALSGIAVAGLIWAGLTSLAGALPLTAVWLGLLYWPLIAARSMHDHVAAVADPLEKGDLPNARIAVSMIVGRDPNRLDEAGVSRAALESLGENTSDGIIAPIFWGVLLGPAGMAAYKAINTFDSMIAHRNSRYEWFGKCAARIDDLANLAPARLTGFLYALTTGRRVKSVLKVMCRDAGAHRSPNAGWPESALAAALNVRLSGPRVYDGSISPEPWLNGDCPDPDGSGVRKGLTHYRRLLALTGAGLLGLTVVAVML</sequence>
<dbReference type="InterPro" id="IPR004485">
    <property type="entry name" value="Cobalamin_biosynth_CobD/CbiB"/>
</dbReference>
<dbReference type="EMBL" id="SBLC01000029">
    <property type="protein sequence ID" value="RWY38832.1"/>
    <property type="molecule type" value="Genomic_DNA"/>
</dbReference>
<feature type="transmembrane region" description="Helical" evidence="9">
    <location>
        <begin position="7"/>
        <end position="25"/>
    </location>
</feature>
<comment type="subcellular location">
    <subcellularLocation>
        <location evidence="1 9">Cell membrane</location>
        <topology evidence="1 9">Multi-pass membrane protein</topology>
    </subcellularLocation>
</comment>
<gene>
    <name evidence="9 10" type="primary">cobD</name>
    <name evidence="10" type="ORF">EP867_15305</name>
</gene>
<dbReference type="PANTHER" id="PTHR34308:SF1">
    <property type="entry name" value="COBALAMIN BIOSYNTHESIS PROTEIN CBIB"/>
    <property type="match status" value="1"/>
</dbReference>
<evidence type="ECO:0000256" key="7">
    <source>
        <dbReference type="ARBA" id="ARBA00022989"/>
    </source>
</evidence>
<evidence type="ECO:0000313" key="11">
    <source>
        <dbReference type="Proteomes" id="UP000287168"/>
    </source>
</evidence>
<organism evidence="10 11">
    <name type="scientific">Falsigemmobacter intermedius</name>
    <dbReference type="NCBI Taxonomy" id="1553448"/>
    <lineage>
        <taxon>Bacteria</taxon>
        <taxon>Pseudomonadati</taxon>
        <taxon>Pseudomonadota</taxon>
        <taxon>Alphaproteobacteria</taxon>
        <taxon>Rhodobacterales</taxon>
        <taxon>Paracoccaceae</taxon>
        <taxon>Falsigemmobacter</taxon>
    </lineage>
</organism>
<evidence type="ECO:0000256" key="3">
    <source>
        <dbReference type="ARBA" id="ARBA00006263"/>
    </source>
</evidence>
<dbReference type="Pfam" id="PF03186">
    <property type="entry name" value="CobD_Cbib"/>
    <property type="match status" value="1"/>
</dbReference>
<dbReference type="GO" id="GO:0009236">
    <property type="term" value="P:cobalamin biosynthetic process"/>
    <property type="evidence" value="ECO:0007669"/>
    <property type="project" value="UniProtKB-UniRule"/>
</dbReference>
<keyword evidence="7 9" id="KW-1133">Transmembrane helix</keyword>
<reference evidence="10 11" key="1">
    <citation type="journal article" date="2015" name="Int. J. Syst. Evol. Microbiol.">
        <title>Gemmobacter intermedius sp. nov., isolated from a white stork (Ciconia ciconia).</title>
        <authorList>
            <person name="Kampfer P."/>
            <person name="Jerzak L."/>
            <person name="Wilharm G."/>
            <person name="Golke J."/>
            <person name="Busse H.J."/>
            <person name="Glaeser S.P."/>
        </authorList>
    </citation>
    <scope>NUCLEOTIDE SEQUENCE [LARGE SCALE GENOMIC DNA]</scope>
    <source>
        <strain evidence="10 11">119/4</strain>
    </source>
</reference>
<evidence type="ECO:0000256" key="6">
    <source>
        <dbReference type="ARBA" id="ARBA00022692"/>
    </source>
</evidence>
<feature type="transmembrane region" description="Helical" evidence="9">
    <location>
        <begin position="87"/>
        <end position="105"/>
    </location>
</feature>
<comment type="caution">
    <text evidence="10">The sequence shown here is derived from an EMBL/GenBank/DDBJ whole genome shotgun (WGS) entry which is preliminary data.</text>
</comment>
<evidence type="ECO:0000256" key="1">
    <source>
        <dbReference type="ARBA" id="ARBA00004651"/>
    </source>
</evidence>